<gene>
    <name evidence="1" type="ORF">SAMN05192574_102916</name>
</gene>
<dbReference type="RefSeq" id="WP_091210250.1">
    <property type="nucleotide sequence ID" value="NZ_FOCL01000002.1"/>
</dbReference>
<dbReference type="EMBL" id="FOCL01000002">
    <property type="protein sequence ID" value="SEN25311.1"/>
    <property type="molecule type" value="Genomic_DNA"/>
</dbReference>
<sequence>MIKKLKWLLDYFFLYVDEHHCFATEPFRNDILIPFRGDWVWKFKNRAFGSATPFEYSDPRFANEQHYKLRYSETFGKITIVNDSKPRSVLNYMLTHPEMFPGRVYIFFNTVTESGEAIRASGISDVNIYCRDEERNMVNLGEESKYFQAHPIESEYKKFNFFSCRYNEGWDLKDDEMATLILVTDVSIPHSLIGIPFKGYQAVGRLKVSPHKIYHITNNFGANGMQSFKEVQANCIYSANKYIVAYNRYIEDCKTDGMEADGLLKAMITPFSKFDADNVASINTYKHDQIICTKFCKQHYNSLATIEATWKSLNYDVDIQMFDFTPIITTKKTSAEINKQIIDQVIEWREHPAKYNFQAANATMVKYKADFELLFQAIEILGVNEIITLNYDDKAMKNALIEKSNKNQEAKLRLMLIDTFKLNNRYSKKEIKQTLQRLYNQFNIQAHTGNIKKAKAEDLNSMGLFEMRECKVNKTENGFIIDKLCYTLKKAA</sequence>
<name>A0A1H8F0C6_9SPHI</name>
<evidence type="ECO:0000313" key="2">
    <source>
        <dbReference type="Proteomes" id="UP000198942"/>
    </source>
</evidence>
<accession>A0A1H8F0C6</accession>
<dbReference type="OrthoDB" id="1000127at2"/>
<dbReference type="AlphaFoldDB" id="A0A1H8F0C6"/>
<dbReference type="Proteomes" id="UP000198942">
    <property type="component" value="Unassembled WGS sequence"/>
</dbReference>
<keyword evidence="2" id="KW-1185">Reference proteome</keyword>
<evidence type="ECO:0000313" key="1">
    <source>
        <dbReference type="EMBL" id="SEN25311.1"/>
    </source>
</evidence>
<organism evidence="1 2">
    <name type="scientific">Mucilaginibacter gossypiicola</name>
    <dbReference type="NCBI Taxonomy" id="551995"/>
    <lineage>
        <taxon>Bacteria</taxon>
        <taxon>Pseudomonadati</taxon>
        <taxon>Bacteroidota</taxon>
        <taxon>Sphingobacteriia</taxon>
        <taxon>Sphingobacteriales</taxon>
        <taxon>Sphingobacteriaceae</taxon>
        <taxon>Mucilaginibacter</taxon>
    </lineage>
</organism>
<protein>
    <submittedName>
        <fullName evidence="1">Uncharacterized protein</fullName>
    </submittedName>
</protein>
<proteinExistence type="predicted"/>
<reference evidence="2" key="1">
    <citation type="submission" date="2016-10" db="EMBL/GenBank/DDBJ databases">
        <authorList>
            <person name="Varghese N."/>
            <person name="Submissions S."/>
        </authorList>
    </citation>
    <scope>NUCLEOTIDE SEQUENCE [LARGE SCALE GENOMIC DNA]</scope>
    <source>
        <strain evidence="2">Gh-48</strain>
    </source>
</reference>